<keyword evidence="13" id="KW-0119">Carbohydrate metabolism</keyword>
<keyword evidence="8" id="KW-0964">Secreted</keyword>
<reference evidence="22 23" key="1">
    <citation type="submission" date="2019-03" db="EMBL/GenBank/DDBJ databases">
        <authorList>
            <person name="Gaulin E."/>
            <person name="Dumas B."/>
        </authorList>
    </citation>
    <scope>NUCLEOTIDE SEQUENCE [LARGE SCALE GENOMIC DNA]</scope>
    <source>
        <strain evidence="22">CBS 568.67</strain>
    </source>
</reference>
<evidence type="ECO:0000313" key="21">
    <source>
        <dbReference type="EMBL" id="KAF0689424.1"/>
    </source>
</evidence>
<evidence type="ECO:0000256" key="17">
    <source>
        <dbReference type="ARBA" id="ARBA00042373"/>
    </source>
</evidence>
<evidence type="ECO:0000256" key="13">
    <source>
        <dbReference type="ARBA" id="ARBA00023277"/>
    </source>
</evidence>
<dbReference type="AlphaFoldDB" id="A0A485LC17"/>
<dbReference type="SUPFAM" id="SSF51445">
    <property type="entry name" value="(Trans)glycosidases"/>
    <property type="match status" value="1"/>
</dbReference>
<evidence type="ECO:0000313" key="23">
    <source>
        <dbReference type="Proteomes" id="UP000332933"/>
    </source>
</evidence>
<keyword evidence="9" id="KW-0732">Signal</keyword>
<evidence type="ECO:0000256" key="20">
    <source>
        <dbReference type="SAM" id="MobiDB-lite"/>
    </source>
</evidence>
<evidence type="ECO:0000256" key="5">
    <source>
        <dbReference type="ARBA" id="ARBA00012780"/>
    </source>
</evidence>
<dbReference type="GO" id="GO:0071555">
    <property type="term" value="P:cell wall organization"/>
    <property type="evidence" value="ECO:0007669"/>
    <property type="project" value="UniProtKB-KW"/>
</dbReference>
<evidence type="ECO:0000256" key="1">
    <source>
        <dbReference type="ARBA" id="ARBA00000382"/>
    </source>
</evidence>
<comment type="catalytic activity">
    <reaction evidence="1">
        <text>Hydrolysis of (1-&gt;3)-beta-D-glucosidic linkages in (1-&gt;3)-beta-D-glucans.</text>
        <dbReference type="EC" id="3.2.1.39"/>
    </reaction>
</comment>
<feature type="region of interest" description="Disordered" evidence="20">
    <location>
        <begin position="324"/>
        <end position="347"/>
    </location>
</feature>
<keyword evidence="12" id="KW-0325">Glycoprotein</keyword>
<evidence type="ECO:0000256" key="3">
    <source>
        <dbReference type="ARBA" id="ARBA00004236"/>
    </source>
</evidence>
<keyword evidence="15" id="KW-0624">Polysaccharide degradation</keyword>
<dbReference type="InterPro" id="IPR017853">
    <property type="entry name" value="GH"/>
</dbReference>
<feature type="compositionally biased region" description="Low complexity" evidence="20">
    <location>
        <begin position="335"/>
        <end position="347"/>
    </location>
</feature>
<dbReference type="Gene3D" id="3.20.20.80">
    <property type="entry name" value="Glycosidases"/>
    <property type="match status" value="1"/>
</dbReference>
<keyword evidence="7" id="KW-0134">Cell wall</keyword>
<dbReference type="EMBL" id="CAADRA010006471">
    <property type="protein sequence ID" value="VFT95853.1"/>
    <property type="molecule type" value="Genomic_DNA"/>
</dbReference>
<evidence type="ECO:0000256" key="9">
    <source>
        <dbReference type="ARBA" id="ARBA00022729"/>
    </source>
</evidence>
<evidence type="ECO:0000256" key="14">
    <source>
        <dbReference type="ARBA" id="ARBA00023316"/>
    </source>
</evidence>
<reference evidence="21" key="2">
    <citation type="submission" date="2019-06" db="EMBL/GenBank/DDBJ databases">
        <title>Genomics analysis of Aphanomyces spp. identifies a new class of oomycete effector associated with host adaptation.</title>
        <authorList>
            <person name="Gaulin E."/>
        </authorList>
    </citation>
    <scope>NUCLEOTIDE SEQUENCE</scope>
    <source>
        <strain evidence="21">CBS 578.67</strain>
    </source>
</reference>
<comment type="function">
    <text evidence="16">Glucanases play a role in cell expansion during growth, in cell-cell fusion during mating, and in spore release during sporulation. This enzyme may be involved in beta-glucan degradation. Active on laminarin and lichenan.</text>
</comment>
<dbReference type="Proteomes" id="UP000332933">
    <property type="component" value="Unassembled WGS sequence"/>
</dbReference>
<keyword evidence="6" id="KW-1003">Cell membrane</keyword>
<evidence type="ECO:0000256" key="6">
    <source>
        <dbReference type="ARBA" id="ARBA00022475"/>
    </source>
</evidence>
<evidence type="ECO:0000256" key="2">
    <source>
        <dbReference type="ARBA" id="ARBA00004191"/>
    </source>
</evidence>
<dbReference type="InterPro" id="IPR000490">
    <property type="entry name" value="Glyco_hydro_17"/>
</dbReference>
<dbReference type="EMBL" id="VJMH01006450">
    <property type="protein sequence ID" value="KAF0689424.1"/>
    <property type="molecule type" value="Genomic_DNA"/>
</dbReference>
<evidence type="ECO:0000256" key="15">
    <source>
        <dbReference type="ARBA" id="ARBA00023326"/>
    </source>
</evidence>
<keyword evidence="23" id="KW-1185">Reference proteome</keyword>
<evidence type="ECO:0000256" key="11">
    <source>
        <dbReference type="ARBA" id="ARBA00023136"/>
    </source>
</evidence>
<dbReference type="GO" id="GO:0042973">
    <property type="term" value="F:glucan endo-1,3-beta-D-glucosidase activity"/>
    <property type="evidence" value="ECO:0007669"/>
    <property type="project" value="UniProtKB-EC"/>
</dbReference>
<evidence type="ECO:0000256" key="7">
    <source>
        <dbReference type="ARBA" id="ARBA00022512"/>
    </source>
</evidence>
<evidence type="ECO:0000256" key="8">
    <source>
        <dbReference type="ARBA" id="ARBA00022525"/>
    </source>
</evidence>
<evidence type="ECO:0000256" key="16">
    <source>
        <dbReference type="ARBA" id="ARBA00037649"/>
    </source>
</evidence>
<protein>
    <recommendedName>
        <fullName evidence="5">glucan endo-1,3-beta-D-glucosidase</fullName>
        <ecNumber evidence="5">3.2.1.39</ecNumber>
    </recommendedName>
    <alternativeName>
        <fullName evidence="18">Endo-1,3-beta-glucanase btgC</fullName>
    </alternativeName>
    <alternativeName>
        <fullName evidence="17">Laminarinase btgC</fullName>
    </alternativeName>
</protein>
<evidence type="ECO:0000256" key="19">
    <source>
        <dbReference type="RuleBase" id="RU004335"/>
    </source>
</evidence>
<evidence type="ECO:0000256" key="12">
    <source>
        <dbReference type="ARBA" id="ARBA00023180"/>
    </source>
</evidence>
<comment type="similarity">
    <text evidence="4 19">Belongs to the glycosyl hydrolase 17 family.</text>
</comment>
<dbReference type="OrthoDB" id="77201at2759"/>
<gene>
    <name evidence="22" type="primary">Aste57867_19130</name>
    <name evidence="21" type="ORF">As57867_019066</name>
    <name evidence="22" type="ORF">ASTE57867_19130</name>
</gene>
<evidence type="ECO:0000256" key="4">
    <source>
        <dbReference type="ARBA" id="ARBA00008773"/>
    </source>
</evidence>
<keyword evidence="11" id="KW-0472">Membrane</keyword>
<organism evidence="22 23">
    <name type="scientific">Aphanomyces stellatus</name>
    <dbReference type="NCBI Taxonomy" id="120398"/>
    <lineage>
        <taxon>Eukaryota</taxon>
        <taxon>Sar</taxon>
        <taxon>Stramenopiles</taxon>
        <taxon>Oomycota</taxon>
        <taxon>Saprolegniomycetes</taxon>
        <taxon>Saprolegniales</taxon>
        <taxon>Verrucalvaceae</taxon>
        <taxon>Aphanomyces</taxon>
    </lineage>
</organism>
<dbReference type="PANTHER" id="PTHR16631">
    <property type="entry name" value="GLUCAN 1,3-BETA-GLUCOSIDASE"/>
    <property type="match status" value="1"/>
</dbReference>
<dbReference type="GO" id="GO:0005886">
    <property type="term" value="C:plasma membrane"/>
    <property type="evidence" value="ECO:0007669"/>
    <property type="project" value="UniProtKB-SubCell"/>
</dbReference>
<dbReference type="PANTHER" id="PTHR16631:SF17">
    <property type="entry name" value="GLUCAN ENDO-1,3-BETA-GLUCOSIDASE BTGC"/>
    <property type="match status" value="1"/>
</dbReference>
<evidence type="ECO:0000313" key="22">
    <source>
        <dbReference type="EMBL" id="VFT95853.1"/>
    </source>
</evidence>
<keyword evidence="14" id="KW-0961">Cell wall biogenesis/degradation</keyword>
<proteinExistence type="inferred from homology"/>
<keyword evidence="10" id="KW-0378">Hydrolase</keyword>
<dbReference type="Pfam" id="PF00332">
    <property type="entry name" value="Glyco_hydro_17"/>
    <property type="match status" value="1"/>
</dbReference>
<sequence length="372" mass="39572">MAIFSRHASSNIVIAQFTMNVCLRCGLALVLVTVAAASGLNFRLYGVNYSPRQGADWDPNRCKTQHQVQEDMLAIATFADRVRIYSLADCGQGAMVLHEAKAAGLKVWLGMWVTASNTSIANELTALQSLVASGLVDKSVVVGLHVGSENLYRKDITPDQAIAYLNQVKTYLASVHLTFFPVTITDVLDTLLQYPQVVAAVDVVMANEFPFWEAVDISGAIDRFKTKLAALKSLAGTKPIEIGETGWASAGQNANASVASRVNQATYLASFATYATSTNLPYYWFAAIDEAWKGVQEADDTTVEAHFGLLDSSNALKAELVGLSLSGPPTPSPNNNPTTATPTPQSASGAAALKPTFVVAVGSIAVAMMSFV</sequence>
<comment type="subcellular location">
    <subcellularLocation>
        <location evidence="3">Cell membrane</location>
    </subcellularLocation>
    <subcellularLocation>
        <location evidence="2">Secreted</location>
        <location evidence="2">Cell wall</location>
    </subcellularLocation>
</comment>
<accession>A0A485LC17</accession>
<dbReference type="GO" id="GO:0000272">
    <property type="term" value="P:polysaccharide catabolic process"/>
    <property type="evidence" value="ECO:0007669"/>
    <property type="project" value="UniProtKB-KW"/>
</dbReference>
<evidence type="ECO:0000256" key="18">
    <source>
        <dbReference type="ARBA" id="ARBA00043078"/>
    </source>
</evidence>
<evidence type="ECO:0000256" key="10">
    <source>
        <dbReference type="ARBA" id="ARBA00022801"/>
    </source>
</evidence>
<dbReference type="InterPro" id="IPR050732">
    <property type="entry name" value="Beta-glucan_modifiers"/>
</dbReference>
<name>A0A485LC17_9STRA</name>
<dbReference type="EC" id="3.2.1.39" evidence="5"/>